<dbReference type="PANTHER" id="PTHR43705">
    <property type="entry name" value="HYDROXYACYLGLUTATHIONE HYDROLASE"/>
    <property type="match status" value="1"/>
</dbReference>
<dbReference type="InterPro" id="IPR035680">
    <property type="entry name" value="Clx_II_MBL"/>
</dbReference>
<comment type="catalytic activity">
    <reaction evidence="1 7">
        <text>an S-(2-hydroxyacyl)glutathione + H2O = a 2-hydroxy carboxylate + glutathione + H(+)</text>
        <dbReference type="Rhea" id="RHEA:21864"/>
        <dbReference type="ChEBI" id="CHEBI:15377"/>
        <dbReference type="ChEBI" id="CHEBI:15378"/>
        <dbReference type="ChEBI" id="CHEBI:57925"/>
        <dbReference type="ChEBI" id="CHEBI:58896"/>
        <dbReference type="ChEBI" id="CHEBI:71261"/>
        <dbReference type="EC" id="3.1.2.6"/>
    </reaction>
</comment>
<gene>
    <name evidence="7 9" type="primary">gloB</name>
    <name evidence="9" type="ORF">DDE23_02165</name>
</gene>
<feature type="binding site" evidence="7">
    <location>
        <position position="54"/>
    </location>
    <ligand>
        <name>Zn(2+)</name>
        <dbReference type="ChEBI" id="CHEBI:29105"/>
        <label>1</label>
    </ligand>
</feature>
<feature type="domain" description="Metallo-beta-lactamase" evidence="8">
    <location>
        <begin position="11"/>
        <end position="166"/>
    </location>
</feature>
<dbReference type="InterPro" id="IPR036866">
    <property type="entry name" value="RibonucZ/Hydroxyglut_hydro"/>
</dbReference>
<keyword evidence="10" id="KW-1185">Reference proteome</keyword>
<evidence type="ECO:0000256" key="6">
    <source>
        <dbReference type="ARBA" id="ARBA00022833"/>
    </source>
</evidence>
<dbReference type="NCBIfam" id="TIGR03413">
    <property type="entry name" value="GSH_gloB"/>
    <property type="match status" value="1"/>
</dbReference>
<proteinExistence type="inferred from homology"/>
<dbReference type="PANTHER" id="PTHR43705:SF1">
    <property type="entry name" value="HYDROXYACYLGLUTATHIONE HYDROLASE GLOB"/>
    <property type="match status" value="1"/>
</dbReference>
<sequence length="250" mass="26788">MTIEIIRCLQDNYAYLVHDAATGDTTLIDAPEAAPILARLAERGWRLARIYITHHHNDHIDAVPEIVAATGAKVWGAKADAHRLPPLDHAFAPGDTLPGGAEVLDAPGHTLGHVAFHYPALKALFSADSLMTHGCGRLFEGTAEQMFATIARFNALPAETRVLSGHDYARANLAFAARYAPDASALAVRQADLPRLAQEALPTTGTTLESERLLNPYLRCHLPEVAAAAGLAGADPLSVFTAIRRQKDNA</sequence>
<comment type="similarity">
    <text evidence="3 7">Belongs to the metallo-beta-lactamase superfamily. Glyoxalase II family.</text>
</comment>
<dbReference type="SMART" id="SM00849">
    <property type="entry name" value="Lactamase_B"/>
    <property type="match status" value="1"/>
</dbReference>
<dbReference type="EMBL" id="QDDR01000001">
    <property type="protein sequence ID" value="PVE49235.1"/>
    <property type="molecule type" value="Genomic_DNA"/>
</dbReference>
<evidence type="ECO:0000256" key="5">
    <source>
        <dbReference type="ARBA" id="ARBA00022801"/>
    </source>
</evidence>
<evidence type="ECO:0000256" key="7">
    <source>
        <dbReference type="HAMAP-Rule" id="MF_01374"/>
    </source>
</evidence>
<dbReference type="GO" id="GO:0004416">
    <property type="term" value="F:hydroxyacylglutathione hydrolase activity"/>
    <property type="evidence" value="ECO:0007669"/>
    <property type="project" value="UniProtKB-UniRule"/>
</dbReference>
<dbReference type="HAMAP" id="MF_01374">
    <property type="entry name" value="Glyoxalase_2"/>
    <property type="match status" value="1"/>
</dbReference>
<dbReference type="InterPro" id="IPR001279">
    <property type="entry name" value="Metallo-B-lactamas"/>
</dbReference>
<dbReference type="InterPro" id="IPR032282">
    <property type="entry name" value="HAGH_C"/>
</dbReference>
<feature type="binding site" evidence="7">
    <location>
        <position position="56"/>
    </location>
    <ligand>
        <name>Zn(2+)</name>
        <dbReference type="ChEBI" id="CHEBI:29105"/>
        <label>1</label>
    </ligand>
</feature>
<evidence type="ECO:0000313" key="9">
    <source>
        <dbReference type="EMBL" id="PVE49235.1"/>
    </source>
</evidence>
<evidence type="ECO:0000256" key="1">
    <source>
        <dbReference type="ARBA" id="ARBA00001623"/>
    </source>
</evidence>
<dbReference type="Proteomes" id="UP000244810">
    <property type="component" value="Unassembled WGS sequence"/>
</dbReference>
<comment type="pathway">
    <text evidence="2 7">Secondary metabolite metabolism; methylglyoxal degradation; (R)-lactate from methylglyoxal: step 2/2.</text>
</comment>
<comment type="caution">
    <text evidence="9">The sequence shown here is derived from an EMBL/GenBank/DDBJ whole genome shotgun (WGS) entry which is preliminary data.</text>
</comment>
<evidence type="ECO:0000256" key="4">
    <source>
        <dbReference type="ARBA" id="ARBA00022723"/>
    </source>
</evidence>
<evidence type="ECO:0000259" key="8">
    <source>
        <dbReference type="SMART" id="SM00849"/>
    </source>
</evidence>
<comment type="function">
    <text evidence="7">Thiolesterase that catalyzes the hydrolysis of S-D-lactoyl-glutathione to form glutathione and D-lactic acid.</text>
</comment>
<keyword evidence="5 7" id="KW-0378">Hydrolase</keyword>
<evidence type="ECO:0000256" key="2">
    <source>
        <dbReference type="ARBA" id="ARBA00004963"/>
    </source>
</evidence>
<evidence type="ECO:0000313" key="10">
    <source>
        <dbReference type="Proteomes" id="UP000244810"/>
    </source>
</evidence>
<keyword evidence="6 7" id="KW-0862">Zinc</keyword>
<comment type="subunit">
    <text evidence="7">Monomer.</text>
</comment>
<dbReference type="Gene3D" id="3.60.15.10">
    <property type="entry name" value="Ribonuclease Z/Hydroxyacylglutathione hydrolase-like"/>
    <property type="match status" value="1"/>
</dbReference>
<evidence type="ECO:0000256" key="3">
    <source>
        <dbReference type="ARBA" id="ARBA00006759"/>
    </source>
</evidence>
<dbReference type="Pfam" id="PF00753">
    <property type="entry name" value="Lactamase_B"/>
    <property type="match status" value="1"/>
</dbReference>
<organism evidence="9 10">
    <name type="scientific">Pararhodobacter aggregans</name>
    <dbReference type="NCBI Taxonomy" id="404875"/>
    <lineage>
        <taxon>Bacteria</taxon>
        <taxon>Pseudomonadati</taxon>
        <taxon>Pseudomonadota</taxon>
        <taxon>Alphaproteobacteria</taxon>
        <taxon>Rhodobacterales</taxon>
        <taxon>Paracoccaceae</taxon>
        <taxon>Pararhodobacter</taxon>
    </lineage>
</organism>
<feature type="binding site" evidence="7">
    <location>
        <position position="109"/>
    </location>
    <ligand>
        <name>Zn(2+)</name>
        <dbReference type="ChEBI" id="CHEBI:29105"/>
        <label>1</label>
    </ligand>
</feature>
<feature type="binding site" evidence="7">
    <location>
        <position position="128"/>
    </location>
    <ligand>
        <name>Zn(2+)</name>
        <dbReference type="ChEBI" id="CHEBI:29105"/>
        <label>2</label>
    </ligand>
</feature>
<name>A0A2T7UWS6_9RHOB</name>
<dbReference type="EC" id="3.1.2.6" evidence="7"/>
<comment type="cofactor">
    <cofactor evidence="7">
        <name>Zn(2+)</name>
        <dbReference type="ChEBI" id="CHEBI:29105"/>
    </cofactor>
    <text evidence="7">Binds 2 Zn(2+) ions per subunit.</text>
</comment>
<feature type="binding site" evidence="7">
    <location>
        <position position="166"/>
    </location>
    <ligand>
        <name>Zn(2+)</name>
        <dbReference type="ChEBI" id="CHEBI:29105"/>
        <label>2</label>
    </ligand>
</feature>
<dbReference type="CDD" id="cd07723">
    <property type="entry name" value="hydroxyacylglutathione_hydrolase_MBL-fold"/>
    <property type="match status" value="1"/>
</dbReference>
<feature type="binding site" evidence="7">
    <location>
        <position position="59"/>
    </location>
    <ligand>
        <name>Zn(2+)</name>
        <dbReference type="ChEBI" id="CHEBI:29105"/>
        <label>2</label>
    </ligand>
</feature>
<dbReference type="SUPFAM" id="SSF56281">
    <property type="entry name" value="Metallo-hydrolase/oxidoreductase"/>
    <property type="match status" value="1"/>
</dbReference>
<dbReference type="AlphaFoldDB" id="A0A2T7UWS6"/>
<dbReference type="GO" id="GO:0046872">
    <property type="term" value="F:metal ion binding"/>
    <property type="evidence" value="ECO:0007669"/>
    <property type="project" value="UniProtKB-KW"/>
</dbReference>
<dbReference type="Pfam" id="PF16123">
    <property type="entry name" value="HAGH_C"/>
    <property type="match status" value="1"/>
</dbReference>
<keyword evidence="4 7" id="KW-0479">Metal-binding</keyword>
<feature type="binding site" evidence="7">
    <location>
        <position position="128"/>
    </location>
    <ligand>
        <name>Zn(2+)</name>
        <dbReference type="ChEBI" id="CHEBI:29105"/>
        <label>1</label>
    </ligand>
</feature>
<dbReference type="GO" id="GO:0019243">
    <property type="term" value="P:methylglyoxal catabolic process to D-lactate via S-lactoyl-glutathione"/>
    <property type="evidence" value="ECO:0007669"/>
    <property type="project" value="UniProtKB-UniRule"/>
</dbReference>
<dbReference type="RefSeq" id="WP_107749738.1">
    <property type="nucleotide sequence ID" value="NZ_QBKF01000001.1"/>
</dbReference>
<dbReference type="PIRSF" id="PIRSF005457">
    <property type="entry name" value="Glx"/>
    <property type="match status" value="1"/>
</dbReference>
<dbReference type="InterPro" id="IPR050110">
    <property type="entry name" value="Glyoxalase_II_hydrolase"/>
</dbReference>
<protein>
    <recommendedName>
        <fullName evidence="7">Hydroxyacylglutathione hydrolase</fullName>
        <ecNumber evidence="7">3.1.2.6</ecNumber>
    </recommendedName>
    <alternativeName>
        <fullName evidence="7">Glyoxalase II</fullName>
        <shortName evidence="7">Glx II</shortName>
    </alternativeName>
</protein>
<dbReference type="InterPro" id="IPR017782">
    <property type="entry name" value="Hydroxyacylglutathione_Hdrlase"/>
</dbReference>
<dbReference type="UniPathway" id="UPA00619">
    <property type="reaction ID" value="UER00676"/>
</dbReference>
<accession>A0A2T7UWS6</accession>
<reference evidence="9 10" key="1">
    <citation type="journal article" date="2011" name="Syst. Appl. Microbiol.">
        <title>Defluviimonas denitrificans gen. nov., sp. nov., and Pararhodobacter aggregans gen. nov., sp. nov., non-phototrophic Rhodobacteraceae from the biofilter of a marine aquaculture.</title>
        <authorList>
            <person name="Foesel B.U."/>
            <person name="Drake H.L."/>
            <person name="Schramm A."/>
        </authorList>
    </citation>
    <scope>NUCLEOTIDE SEQUENCE [LARGE SCALE GENOMIC DNA]</scope>
    <source>
        <strain evidence="9 10">D1-19</strain>
    </source>
</reference>
<feature type="binding site" evidence="7">
    <location>
        <position position="58"/>
    </location>
    <ligand>
        <name>Zn(2+)</name>
        <dbReference type="ChEBI" id="CHEBI:29105"/>
        <label>2</label>
    </ligand>
</feature>
<dbReference type="OrthoDB" id="9802248at2"/>